<dbReference type="GO" id="GO:0005829">
    <property type="term" value="C:cytosol"/>
    <property type="evidence" value="ECO:0007669"/>
    <property type="project" value="TreeGrafter"/>
</dbReference>
<keyword evidence="3 7" id="KW-0028">Amino-acid biosynthesis</keyword>
<dbReference type="GO" id="GO:0005524">
    <property type="term" value="F:ATP binding"/>
    <property type="evidence" value="ECO:0007669"/>
    <property type="project" value="UniProtKB-UniRule"/>
</dbReference>
<dbReference type="GO" id="GO:0140096">
    <property type="term" value="F:catalytic activity, acting on a protein"/>
    <property type="evidence" value="ECO:0007669"/>
    <property type="project" value="UniProtKB-ARBA"/>
</dbReference>
<keyword evidence="2 7" id="KW-0436">Ligase</keyword>
<evidence type="ECO:0000313" key="10">
    <source>
        <dbReference type="EMBL" id="OLU44879.1"/>
    </source>
</evidence>
<keyword evidence="6 7" id="KW-0061">Asparagine biosynthesis</keyword>
<name>A0A1U7NKL3_9FIRM</name>
<dbReference type="STRING" id="1862672.BO225_09780"/>
<dbReference type="EC" id="6.3.1.1" evidence="7 8"/>
<dbReference type="Proteomes" id="UP000186705">
    <property type="component" value="Unassembled WGS sequence"/>
</dbReference>
<dbReference type="AlphaFoldDB" id="A0A1U7NKL3"/>
<dbReference type="GeneID" id="78276228"/>
<keyword evidence="11" id="KW-1185">Reference proteome</keyword>
<dbReference type="Gene3D" id="3.30.930.10">
    <property type="entry name" value="Bira Bifunctional Protein, Domain 2"/>
    <property type="match status" value="1"/>
</dbReference>
<evidence type="ECO:0000256" key="6">
    <source>
        <dbReference type="ARBA" id="ARBA00022888"/>
    </source>
</evidence>
<comment type="pathway">
    <text evidence="7">Amino-acid biosynthesis; L-asparagine biosynthesis; L-asparagine from L-aspartate (ammonia route): step 1/1.</text>
</comment>
<keyword evidence="1 7" id="KW-0963">Cytoplasm</keyword>
<keyword evidence="5 7" id="KW-0067">ATP-binding</keyword>
<evidence type="ECO:0000256" key="7">
    <source>
        <dbReference type="HAMAP-Rule" id="MF_00555"/>
    </source>
</evidence>
<dbReference type="PANTHER" id="PTHR30073">
    <property type="entry name" value="ASPARTATE--AMMONIA LIGASE"/>
    <property type="match status" value="1"/>
</dbReference>
<accession>A0A1U7NKL3</accession>
<dbReference type="NCBIfam" id="TIGR00669">
    <property type="entry name" value="asnA"/>
    <property type="match status" value="1"/>
</dbReference>
<comment type="catalytic activity">
    <reaction evidence="7">
        <text>L-aspartate + NH4(+) + ATP = L-asparagine + AMP + diphosphate + H(+)</text>
        <dbReference type="Rhea" id="RHEA:11372"/>
        <dbReference type="ChEBI" id="CHEBI:15378"/>
        <dbReference type="ChEBI" id="CHEBI:28938"/>
        <dbReference type="ChEBI" id="CHEBI:29991"/>
        <dbReference type="ChEBI" id="CHEBI:30616"/>
        <dbReference type="ChEBI" id="CHEBI:33019"/>
        <dbReference type="ChEBI" id="CHEBI:58048"/>
        <dbReference type="ChEBI" id="CHEBI:456215"/>
        <dbReference type="EC" id="6.3.1.1"/>
    </reaction>
</comment>
<comment type="subcellular location">
    <subcellularLocation>
        <location evidence="7">Cytoplasm</location>
    </subcellularLocation>
</comment>
<dbReference type="UniPathway" id="UPA00134">
    <property type="reaction ID" value="UER00194"/>
</dbReference>
<evidence type="ECO:0000259" key="9">
    <source>
        <dbReference type="PROSITE" id="PS50862"/>
    </source>
</evidence>
<comment type="similarity">
    <text evidence="7">Belongs to the class-II aminoacyl-tRNA synthetase family. AsnA subfamily.</text>
</comment>
<dbReference type="OrthoDB" id="9766088at2"/>
<organism evidence="10 11">
    <name type="scientific">Dubosiella newyorkensis</name>
    <dbReference type="NCBI Taxonomy" id="1862672"/>
    <lineage>
        <taxon>Bacteria</taxon>
        <taxon>Bacillati</taxon>
        <taxon>Bacillota</taxon>
        <taxon>Erysipelotrichia</taxon>
        <taxon>Erysipelotrichales</taxon>
        <taxon>Erysipelotrichaceae</taxon>
        <taxon>Dubosiella</taxon>
    </lineage>
</organism>
<comment type="caution">
    <text evidence="10">The sequence shown here is derived from an EMBL/GenBank/DDBJ whole genome shotgun (WGS) entry which is preliminary data.</text>
</comment>
<dbReference type="SUPFAM" id="SSF55681">
    <property type="entry name" value="Class II aaRS and biotin synthetases"/>
    <property type="match status" value="1"/>
</dbReference>
<dbReference type="InterPro" id="IPR045864">
    <property type="entry name" value="aa-tRNA-synth_II/BPL/LPL"/>
</dbReference>
<sequence length="335" mass="39003">MQITIPKDYDPVLSVRETQEAIKYIRDTFQKELGRELSLSRISAPLFVERSSGLNDDLNGSEEPVSFTMKEMSNEPIEVVHSLAKWKRMALKKYGFHVNEGLYTNMNAIRKDEELDNLHSAYVDQWDWEKVIDVSQRNVQTLKKHVEQIFKVIKHMEHEVWYKYPQAVNRLPETIHFVTSQQLLDIYPDLSPRERENAITKELGCVFVMKIGQRLSNGEKHDGRAPDYDDWELNGDILFWYEPLQQALEISSMGIRVDENSLHEQLEIEGCLERETLPFHQAILNRELPYTIGGGIGQSRLCMLLLKKAHIGEVQASLWPQEMIEICEENNIHLL</sequence>
<dbReference type="RefSeq" id="WP_076342068.1">
    <property type="nucleotide sequence ID" value="NZ_CAJTMI010000043.1"/>
</dbReference>
<dbReference type="InterPro" id="IPR006195">
    <property type="entry name" value="aa-tRNA-synth_II"/>
</dbReference>
<dbReference type="HAMAP" id="MF_00555">
    <property type="entry name" value="AsnA"/>
    <property type="match status" value="1"/>
</dbReference>
<feature type="domain" description="Aminoacyl-transfer RNA synthetases class-II family profile" evidence="9">
    <location>
        <begin position="23"/>
        <end position="320"/>
    </location>
</feature>
<keyword evidence="4 7" id="KW-0547">Nucleotide-binding</keyword>
<proteinExistence type="inferred from homology"/>
<evidence type="ECO:0000313" key="11">
    <source>
        <dbReference type="Proteomes" id="UP000186705"/>
    </source>
</evidence>
<evidence type="ECO:0000256" key="3">
    <source>
        <dbReference type="ARBA" id="ARBA00022605"/>
    </source>
</evidence>
<reference evidence="10 11" key="1">
    <citation type="submission" date="2016-11" db="EMBL/GenBank/DDBJ databases">
        <title>Description of two novel members of the family Erysipelotrichaceae: Ileibacterium lipovorans gen. nov., sp. nov. and Dubosiella newyorkensis, gen. nov., sp. nov.</title>
        <authorList>
            <person name="Cox L.M."/>
            <person name="Sohn J."/>
            <person name="Tyrrell K.L."/>
            <person name="Citron D.M."/>
            <person name="Lawson P.A."/>
            <person name="Patel N.B."/>
            <person name="Iizumi T."/>
            <person name="Perez-Perez G.I."/>
            <person name="Goldstein E.J."/>
            <person name="Blaser M.J."/>
        </authorList>
    </citation>
    <scope>NUCLEOTIDE SEQUENCE [LARGE SCALE GENOMIC DNA]</scope>
    <source>
        <strain evidence="10 11">NYU-BL-A4</strain>
    </source>
</reference>
<dbReference type="PIRSF" id="PIRSF001555">
    <property type="entry name" value="Asp_ammon_ligase"/>
    <property type="match status" value="1"/>
</dbReference>
<dbReference type="InterPro" id="IPR004618">
    <property type="entry name" value="AsnA"/>
</dbReference>
<evidence type="ECO:0000256" key="4">
    <source>
        <dbReference type="ARBA" id="ARBA00022741"/>
    </source>
</evidence>
<evidence type="ECO:0000256" key="5">
    <source>
        <dbReference type="ARBA" id="ARBA00022840"/>
    </source>
</evidence>
<dbReference type="GO" id="GO:0004071">
    <property type="term" value="F:aspartate-ammonia ligase activity"/>
    <property type="evidence" value="ECO:0007669"/>
    <property type="project" value="UniProtKB-UniRule"/>
</dbReference>
<dbReference type="PANTHER" id="PTHR30073:SF5">
    <property type="entry name" value="ASPARTATE--AMMONIA LIGASE"/>
    <property type="match status" value="1"/>
</dbReference>
<evidence type="ECO:0000256" key="8">
    <source>
        <dbReference type="NCBIfam" id="TIGR00669"/>
    </source>
</evidence>
<gene>
    <name evidence="7" type="primary">asnA</name>
    <name evidence="10" type="ORF">BO225_09780</name>
</gene>
<evidence type="ECO:0000256" key="1">
    <source>
        <dbReference type="ARBA" id="ARBA00022490"/>
    </source>
</evidence>
<dbReference type="Pfam" id="PF03590">
    <property type="entry name" value="AsnA"/>
    <property type="match status" value="1"/>
</dbReference>
<dbReference type="EMBL" id="MPKA01000093">
    <property type="protein sequence ID" value="OLU44879.1"/>
    <property type="molecule type" value="Genomic_DNA"/>
</dbReference>
<dbReference type="GO" id="GO:0070981">
    <property type="term" value="P:L-asparagine biosynthetic process"/>
    <property type="evidence" value="ECO:0007669"/>
    <property type="project" value="UniProtKB-UniRule"/>
</dbReference>
<dbReference type="PROSITE" id="PS50862">
    <property type="entry name" value="AA_TRNA_LIGASE_II"/>
    <property type="match status" value="1"/>
</dbReference>
<protein>
    <recommendedName>
        <fullName evidence="7 8">Aspartate--ammonia ligase</fullName>
        <ecNumber evidence="7 8">6.3.1.1</ecNumber>
    </recommendedName>
    <alternativeName>
        <fullName evidence="7">Asparagine synthetase A</fullName>
    </alternativeName>
</protein>
<dbReference type="GO" id="GO:0016740">
    <property type="term" value="F:transferase activity"/>
    <property type="evidence" value="ECO:0007669"/>
    <property type="project" value="UniProtKB-ARBA"/>
</dbReference>
<evidence type="ECO:0000256" key="2">
    <source>
        <dbReference type="ARBA" id="ARBA00022598"/>
    </source>
</evidence>